<accession>A0A9W6SHD3</accession>
<comment type="caution">
    <text evidence="2">The sequence shown here is derived from an EMBL/GenBank/DDBJ whole genome shotgun (WGS) entry which is preliminary data.</text>
</comment>
<protein>
    <submittedName>
        <fullName evidence="2">Uncharacterized protein</fullName>
    </submittedName>
</protein>
<evidence type="ECO:0000313" key="3">
    <source>
        <dbReference type="Proteomes" id="UP001165079"/>
    </source>
</evidence>
<proteinExistence type="predicted"/>
<keyword evidence="3" id="KW-1185">Reference proteome</keyword>
<dbReference type="AlphaFoldDB" id="A0A9W6SHD3"/>
<name>A0A9W6SHD3_9ACTN</name>
<evidence type="ECO:0000313" key="2">
    <source>
        <dbReference type="EMBL" id="GLZ76308.1"/>
    </source>
</evidence>
<feature type="region of interest" description="Disordered" evidence="1">
    <location>
        <begin position="1"/>
        <end position="35"/>
    </location>
</feature>
<evidence type="ECO:0000256" key="1">
    <source>
        <dbReference type="SAM" id="MobiDB-lite"/>
    </source>
</evidence>
<sequence length="79" mass="8802">MVTLVSRGSHERHSRIRESGTRKGSRRGRRDPCRAVRHFVPGSGLDVEAELHHVAVAHHVFSVTSRRPDQDAVKARTAA</sequence>
<gene>
    <name evidence="2" type="ORF">Afil01_11150</name>
</gene>
<reference evidence="2" key="1">
    <citation type="submission" date="2023-03" db="EMBL/GenBank/DDBJ databases">
        <title>Actinorhabdospora filicis NBRC 111898.</title>
        <authorList>
            <person name="Ichikawa N."/>
            <person name="Sato H."/>
            <person name="Tonouchi N."/>
        </authorList>
    </citation>
    <scope>NUCLEOTIDE SEQUENCE</scope>
    <source>
        <strain evidence="2">NBRC 111898</strain>
    </source>
</reference>
<dbReference type="Proteomes" id="UP001165079">
    <property type="component" value="Unassembled WGS sequence"/>
</dbReference>
<organism evidence="2 3">
    <name type="scientific">Actinorhabdospora filicis</name>
    <dbReference type="NCBI Taxonomy" id="1785913"/>
    <lineage>
        <taxon>Bacteria</taxon>
        <taxon>Bacillati</taxon>
        <taxon>Actinomycetota</taxon>
        <taxon>Actinomycetes</taxon>
        <taxon>Micromonosporales</taxon>
        <taxon>Micromonosporaceae</taxon>
        <taxon>Actinorhabdospora</taxon>
    </lineage>
</organism>
<dbReference type="EMBL" id="BSTX01000001">
    <property type="protein sequence ID" value="GLZ76308.1"/>
    <property type="molecule type" value="Genomic_DNA"/>
</dbReference>
<feature type="compositionally biased region" description="Basic and acidic residues" evidence="1">
    <location>
        <begin position="8"/>
        <end position="21"/>
    </location>
</feature>